<evidence type="ECO:0000256" key="3">
    <source>
        <dbReference type="ARBA" id="ARBA00023268"/>
    </source>
</evidence>
<evidence type="ECO:0000313" key="5">
    <source>
        <dbReference type="Proteomes" id="UP001319882"/>
    </source>
</evidence>
<comment type="caution">
    <text evidence="4">The sequence shown here is derived from an EMBL/GenBank/DDBJ whole genome shotgun (WGS) entry which is preliminary data.</text>
</comment>
<proteinExistence type="predicted"/>
<dbReference type="InterPro" id="IPR001753">
    <property type="entry name" value="Enoyl-CoA_hydra/iso"/>
</dbReference>
<keyword evidence="3" id="KW-0511">Multifunctional enzyme</keyword>
<dbReference type="PANTHER" id="PTHR23309:SF51">
    <property type="entry name" value="3-HYDROXYACYL-COA DEHYDROGENASE-RELATED"/>
    <property type="match status" value="1"/>
</dbReference>
<gene>
    <name evidence="4" type="ORF">GEV37_11745</name>
</gene>
<dbReference type="RefSeq" id="WP_227390463.1">
    <property type="nucleotide sequence ID" value="NZ_JBHSCJ010000002.1"/>
</dbReference>
<organism evidence="4 5">
    <name type="scientific">Vreelandella malpeensis</name>
    <dbReference type="NCBI Taxonomy" id="1172368"/>
    <lineage>
        <taxon>Bacteria</taxon>
        <taxon>Pseudomonadati</taxon>
        <taxon>Pseudomonadota</taxon>
        <taxon>Gammaproteobacteria</taxon>
        <taxon>Oceanospirillales</taxon>
        <taxon>Halomonadaceae</taxon>
        <taxon>Vreelandella</taxon>
    </lineage>
</organism>
<dbReference type="PANTHER" id="PTHR23309">
    <property type="entry name" value="3-HYDROXYACYL-COA DEHYROGENASE"/>
    <property type="match status" value="1"/>
</dbReference>
<sequence length="471" mass="50114">MTVSYQRHNAIGVIEIDNPPVNALGHCVRSGLIEALEEGIADPQTQVLVLVANGRTFIAGADIREFGKPSKPPILPDVIRALENCPKPLIVALHGTALGGGLEVALACHYRVALEGTRVGLPEVKLGLLPGAGGTQRLPRLTGVELALDIITSGRFVNTDEALEASIIDSVSEAKTPLDAGLKAARDMLAGRITPRVTGQLPAPEANPKAILAAQEHLQRETPELFSPFRIVEAIEASSSARTLDEGLKRERELFMACMDSPQRAGLIHLFFAARSPHLVTGVKDITAFERVALVGEHPLFESLSNAASRANMTLLDAPDAHTELCLIAPNAGTETCPVDAVRITLQEASDDIPNVGLSLVLADRGVFHELVDHVDDPLTHQRAALTLKALRVNVVASRRHSILATLEAALENASDDAGRTVLEAASLGIAERGECFRPADIDLLAVEVLGYPRALGGPHRQATLTVQESP</sequence>
<evidence type="ECO:0000256" key="2">
    <source>
        <dbReference type="ARBA" id="ARBA00023239"/>
    </source>
</evidence>
<dbReference type="Proteomes" id="UP001319882">
    <property type="component" value="Unassembled WGS sequence"/>
</dbReference>
<evidence type="ECO:0000313" key="4">
    <source>
        <dbReference type="EMBL" id="MCB8889788.1"/>
    </source>
</evidence>
<dbReference type="InterPro" id="IPR029045">
    <property type="entry name" value="ClpP/crotonase-like_dom_sf"/>
</dbReference>
<keyword evidence="5" id="KW-1185">Reference proteome</keyword>
<dbReference type="EMBL" id="WHVL01000005">
    <property type="protein sequence ID" value="MCB8889788.1"/>
    <property type="molecule type" value="Genomic_DNA"/>
</dbReference>
<dbReference type="SUPFAM" id="SSF52096">
    <property type="entry name" value="ClpP/crotonase"/>
    <property type="match status" value="1"/>
</dbReference>
<reference evidence="4 5" key="1">
    <citation type="journal article" date="2021" name="Sci. Rep.">
        <title>Genome analysis of a halophilic bacterium Halomonas malpeensis YU-PRIM-29(T) reveals its exopolysaccharide and pigment producing capabilities.</title>
        <authorList>
            <person name="Athmika"/>
            <person name="Ghate S.D."/>
            <person name="Arun A.B."/>
            <person name="Rao S.S."/>
            <person name="Kumar S.T.A."/>
            <person name="Kandiyil M.K."/>
            <person name="Saptami K."/>
            <person name="Rekha P.D."/>
        </authorList>
    </citation>
    <scope>NUCLEOTIDE SEQUENCE [LARGE SCALE GENOMIC DNA]</scope>
    <source>
        <strain evidence="5">prim 29</strain>
    </source>
</reference>
<accession>A0ABS8DTZ0</accession>
<evidence type="ECO:0000256" key="1">
    <source>
        <dbReference type="ARBA" id="ARBA00023235"/>
    </source>
</evidence>
<dbReference type="CDD" id="cd06558">
    <property type="entry name" value="crotonase-like"/>
    <property type="match status" value="1"/>
</dbReference>
<dbReference type="Gene3D" id="3.90.226.10">
    <property type="entry name" value="2-enoyl-CoA Hydratase, Chain A, domain 1"/>
    <property type="match status" value="1"/>
</dbReference>
<keyword evidence="1" id="KW-0413">Isomerase</keyword>
<dbReference type="Pfam" id="PF00378">
    <property type="entry name" value="ECH_1"/>
    <property type="match status" value="1"/>
</dbReference>
<name>A0ABS8DTZ0_9GAMM</name>
<keyword evidence="2" id="KW-0456">Lyase</keyword>
<protein>
    <submittedName>
        <fullName evidence="4">Enoyl-CoA hydratase/isomerase family protein</fullName>
    </submittedName>
</protein>